<accession>A0AAN7XV33</accession>
<organism evidence="3 4">
    <name type="scientific">Eleginops maclovinus</name>
    <name type="common">Patagonian blennie</name>
    <name type="synonym">Eleginus maclovinus</name>
    <dbReference type="NCBI Taxonomy" id="56733"/>
    <lineage>
        <taxon>Eukaryota</taxon>
        <taxon>Metazoa</taxon>
        <taxon>Chordata</taxon>
        <taxon>Craniata</taxon>
        <taxon>Vertebrata</taxon>
        <taxon>Euteleostomi</taxon>
        <taxon>Actinopterygii</taxon>
        <taxon>Neopterygii</taxon>
        <taxon>Teleostei</taxon>
        <taxon>Neoteleostei</taxon>
        <taxon>Acanthomorphata</taxon>
        <taxon>Eupercaria</taxon>
        <taxon>Perciformes</taxon>
        <taxon>Notothenioidei</taxon>
        <taxon>Eleginopidae</taxon>
        <taxon>Eleginops</taxon>
    </lineage>
</organism>
<feature type="transmembrane region" description="Helical" evidence="1">
    <location>
        <begin position="7"/>
        <end position="28"/>
    </location>
</feature>
<sequence>MVGYPSITFQWLCSYVFMPVAFVMGIPYEESFTVAELIGTKLFLNEFVAYQKLSALKTNRLSGIDQIVGGQLQWLSVRSEIISTYSLCGFANFSSLGIMIGGLTSICPSRRNDISSMVLRAMLTATTVSLINACIAGILFVPLDCVNLFTTSVFNATDVDIQTCCQDLFQKSTDINGTISFEESWSTVTNVTVFLAKCCQCCNLSDVPVCF</sequence>
<evidence type="ECO:0000313" key="4">
    <source>
        <dbReference type="Proteomes" id="UP001346869"/>
    </source>
</evidence>
<dbReference type="PANTHER" id="PTHR10590:SF22">
    <property type="entry name" value="SODIUM_NUCLEOSIDE COTRANSPORTER"/>
    <property type="match status" value="1"/>
</dbReference>
<dbReference type="Pfam" id="PF07662">
    <property type="entry name" value="Nucleos_tra2_C"/>
    <property type="match status" value="1"/>
</dbReference>
<protein>
    <recommendedName>
        <fullName evidence="2">Concentrative nucleoside transporter C-terminal domain-containing protein</fullName>
    </recommendedName>
</protein>
<dbReference type="EMBL" id="JAUZQC010000008">
    <property type="protein sequence ID" value="KAK5867411.1"/>
    <property type="molecule type" value="Genomic_DNA"/>
</dbReference>
<dbReference type="Proteomes" id="UP001346869">
    <property type="component" value="Unassembled WGS sequence"/>
</dbReference>
<evidence type="ECO:0000259" key="2">
    <source>
        <dbReference type="Pfam" id="PF07662"/>
    </source>
</evidence>
<evidence type="ECO:0000313" key="3">
    <source>
        <dbReference type="EMBL" id="KAK5867411.1"/>
    </source>
</evidence>
<dbReference type="InterPro" id="IPR008276">
    <property type="entry name" value="C_nuclsd_transpt"/>
</dbReference>
<name>A0AAN7XV33_ELEMC</name>
<feature type="transmembrane region" description="Helical" evidence="1">
    <location>
        <begin position="82"/>
        <end position="106"/>
    </location>
</feature>
<keyword evidence="4" id="KW-1185">Reference proteome</keyword>
<keyword evidence="1" id="KW-1133">Transmembrane helix</keyword>
<dbReference type="PANTHER" id="PTHR10590">
    <property type="entry name" value="SODIUM/NUCLEOSIDE COTRANSPORTER"/>
    <property type="match status" value="1"/>
</dbReference>
<reference evidence="3 4" key="1">
    <citation type="journal article" date="2023" name="Genes (Basel)">
        <title>Chromosome-Level Genome Assembly and Circadian Gene Repertoire of the Patagonia Blennie Eleginops maclovinus-The Closest Ancestral Proxy of Antarctic Cryonotothenioids.</title>
        <authorList>
            <person name="Cheng C.C."/>
            <person name="Rivera-Colon A.G."/>
            <person name="Minhas B.F."/>
            <person name="Wilson L."/>
            <person name="Rayamajhi N."/>
            <person name="Vargas-Chacoff L."/>
            <person name="Catchen J.M."/>
        </authorList>
    </citation>
    <scope>NUCLEOTIDE SEQUENCE [LARGE SCALE GENOMIC DNA]</scope>
    <source>
        <strain evidence="3">JMC-PN-2008</strain>
    </source>
</reference>
<dbReference type="GO" id="GO:0005886">
    <property type="term" value="C:plasma membrane"/>
    <property type="evidence" value="ECO:0007669"/>
    <property type="project" value="TreeGrafter"/>
</dbReference>
<comment type="caution">
    <text evidence="3">The sequence shown here is derived from an EMBL/GenBank/DDBJ whole genome shotgun (WGS) entry which is preliminary data.</text>
</comment>
<dbReference type="AlphaFoldDB" id="A0AAN7XV33"/>
<gene>
    <name evidence="3" type="ORF">PBY51_011907</name>
</gene>
<proteinExistence type="predicted"/>
<dbReference type="InterPro" id="IPR011657">
    <property type="entry name" value="CNT_C_dom"/>
</dbReference>
<evidence type="ECO:0000256" key="1">
    <source>
        <dbReference type="SAM" id="Phobius"/>
    </source>
</evidence>
<dbReference type="GO" id="GO:0005415">
    <property type="term" value="F:nucleoside:sodium symporter activity"/>
    <property type="evidence" value="ECO:0007669"/>
    <property type="project" value="TreeGrafter"/>
</dbReference>
<feature type="domain" description="Concentrative nucleoside transporter C-terminal" evidence="2">
    <location>
        <begin position="2"/>
        <end position="137"/>
    </location>
</feature>
<keyword evidence="1" id="KW-0472">Membrane</keyword>
<reference evidence="3 4" key="2">
    <citation type="journal article" date="2023" name="Mol. Biol. Evol.">
        <title>Genomics of Secondarily Temperate Adaptation in the Only Non-Antarctic Icefish.</title>
        <authorList>
            <person name="Rivera-Colon A.G."/>
            <person name="Rayamajhi N."/>
            <person name="Minhas B.F."/>
            <person name="Madrigal G."/>
            <person name="Bilyk K.T."/>
            <person name="Yoon V."/>
            <person name="Hune M."/>
            <person name="Gregory S."/>
            <person name="Cheng C.H.C."/>
            <person name="Catchen J.M."/>
        </authorList>
    </citation>
    <scope>NUCLEOTIDE SEQUENCE [LARGE SCALE GENOMIC DNA]</scope>
    <source>
        <strain evidence="3">JMC-PN-2008</strain>
    </source>
</reference>
<feature type="transmembrane region" description="Helical" evidence="1">
    <location>
        <begin position="118"/>
        <end position="143"/>
    </location>
</feature>
<keyword evidence="1" id="KW-0812">Transmembrane</keyword>